<evidence type="ECO:0000313" key="3">
    <source>
        <dbReference type="EMBL" id="RDB66160.1"/>
    </source>
</evidence>
<dbReference type="Proteomes" id="UP000254000">
    <property type="component" value="Unassembled WGS sequence"/>
</dbReference>
<keyword evidence="4" id="KW-1185">Reference proteome</keyword>
<comment type="caution">
    <text evidence="3">The sequence shown here is derived from an EMBL/GenBank/DDBJ whole genome shotgun (WGS) entry which is preliminary data.</text>
</comment>
<feature type="compositionally biased region" description="Low complexity" evidence="1">
    <location>
        <begin position="67"/>
        <end position="77"/>
    </location>
</feature>
<feature type="compositionally biased region" description="Pro residues" evidence="1">
    <location>
        <begin position="52"/>
        <end position="66"/>
    </location>
</feature>
<dbReference type="OrthoDB" id="166978at2"/>
<dbReference type="RefSeq" id="WP_114568323.1">
    <property type="nucleotide sequence ID" value="NZ_CABMMS010000002.1"/>
</dbReference>
<dbReference type="AlphaFoldDB" id="A0A369M3E9"/>
<feature type="transmembrane region" description="Helical" evidence="2">
    <location>
        <begin position="124"/>
        <end position="142"/>
    </location>
</feature>
<evidence type="ECO:0000256" key="2">
    <source>
        <dbReference type="SAM" id="Phobius"/>
    </source>
</evidence>
<feature type="compositionally biased region" description="Pro residues" evidence="1">
    <location>
        <begin position="102"/>
        <end position="111"/>
    </location>
</feature>
<reference evidence="3 4" key="1">
    <citation type="journal article" date="2018" name="Elife">
        <title>Discovery and characterization of a prevalent human gut bacterial enzyme sufficient for the inactivation of a family of plant toxins.</title>
        <authorList>
            <person name="Koppel N."/>
            <person name="Bisanz J.E."/>
            <person name="Pandelia M.E."/>
            <person name="Turnbaugh P.J."/>
            <person name="Balskus E.P."/>
        </authorList>
    </citation>
    <scope>NUCLEOTIDE SEQUENCE [LARGE SCALE GENOMIC DNA]</scope>
    <source>
        <strain evidence="3 4">3C</strain>
    </source>
</reference>
<name>A0A369M3E9_9ACTN</name>
<dbReference type="EMBL" id="PPTS01000002">
    <property type="protein sequence ID" value="RDB66160.1"/>
    <property type="molecule type" value="Genomic_DNA"/>
</dbReference>
<feature type="region of interest" description="Disordered" evidence="1">
    <location>
        <begin position="1"/>
        <end position="118"/>
    </location>
</feature>
<keyword evidence="2" id="KW-0472">Membrane</keyword>
<dbReference type="GeneID" id="78358656"/>
<feature type="compositionally biased region" description="Low complexity" evidence="1">
    <location>
        <begin position="40"/>
        <end position="51"/>
    </location>
</feature>
<organism evidence="3 4">
    <name type="scientific">Gordonibacter pamelaeae</name>
    <dbReference type="NCBI Taxonomy" id="471189"/>
    <lineage>
        <taxon>Bacteria</taxon>
        <taxon>Bacillati</taxon>
        <taxon>Actinomycetota</taxon>
        <taxon>Coriobacteriia</taxon>
        <taxon>Eggerthellales</taxon>
        <taxon>Eggerthellaceae</taxon>
        <taxon>Gordonibacter</taxon>
    </lineage>
</organism>
<keyword evidence="2" id="KW-0812">Transmembrane</keyword>
<feature type="compositionally biased region" description="Pro residues" evidence="1">
    <location>
        <begin position="78"/>
        <end position="95"/>
    </location>
</feature>
<keyword evidence="2" id="KW-1133">Transmembrane helix</keyword>
<accession>A0A369M3E9</accession>
<feature type="compositionally biased region" description="Pro residues" evidence="1">
    <location>
        <begin position="15"/>
        <end position="39"/>
    </location>
</feature>
<gene>
    <name evidence="3" type="ORF">C1877_02860</name>
</gene>
<evidence type="ECO:0000256" key="1">
    <source>
        <dbReference type="SAM" id="MobiDB-lite"/>
    </source>
</evidence>
<proteinExistence type="predicted"/>
<evidence type="ECO:0000313" key="4">
    <source>
        <dbReference type="Proteomes" id="UP000254000"/>
    </source>
</evidence>
<protein>
    <submittedName>
        <fullName evidence="3">Uncharacterized protein</fullName>
    </submittedName>
</protein>
<sequence length="380" mass="40176">MTDPERQNPCDLPEPGSPGPSEPAGPPPASAPYEQPPLPGSAAEPYASAGAYPPPPPYGQPFPQPSAQPQQPAQPYGAYPPPPQQPGGQQPPYPPCGAGQQPPYPPYPGQPYPAASPGQPKRKAWPWVLAGCLLVFVLGIGGCVSCTACAIVSEAVDGRYGGYHNSYGYGSDDGYRYGYGDSGGYDGADVDFSIEYIKDMLDLPDGRTVDGKHTPGVYEVGAGKDLEPGLYYVEGDPADEADYVLFGPTSDARYEVDYGVTYFGNYFVELEEGAVFAWDAPDGLRLYPAADASFEPTAPYRSGLYRVGEDIPAGTYTVTIEPEAAAEADNECGAFVMRDLAFGSGSITDEKYVVRGSSQTVTVKDGDWLELYAATAAPAQ</sequence>